<gene>
    <name evidence="1" type="ORF">ACFSE1_18430</name>
</gene>
<evidence type="ECO:0008006" key="3">
    <source>
        <dbReference type="Google" id="ProtNLM"/>
    </source>
</evidence>
<keyword evidence="2" id="KW-1185">Reference proteome</keyword>
<dbReference type="EMBL" id="JBHUEQ010000039">
    <property type="protein sequence ID" value="MFD1747450.1"/>
    <property type="molecule type" value="Genomic_DNA"/>
</dbReference>
<name>A0ABW4MAC3_9HYPH</name>
<reference evidence="2" key="1">
    <citation type="journal article" date="2019" name="Int. J. Syst. Evol. Microbiol.">
        <title>The Global Catalogue of Microorganisms (GCM) 10K type strain sequencing project: providing services to taxonomists for standard genome sequencing and annotation.</title>
        <authorList>
            <consortium name="The Broad Institute Genomics Platform"/>
            <consortium name="The Broad Institute Genome Sequencing Center for Infectious Disease"/>
            <person name="Wu L."/>
            <person name="Ma J."/>
        </authorList>
    </citation>
    <scope>NUCLEOTIDE SEQUENCE [LARGE SCALE GENOMIC DNA]</scope>
    <source>
        <strain evidence="2">CG52</strain>
    </source>
</reference>
<accession>A0ABW4MAC3</accession>
<evidence type="ECO:0000313" key="2">
    <source>
        <dbReference type="Proteomes" id="UP001597322"/>
    </source>
</evidence>
<proteinExistence type="predicted"/>
<dbReference type="Proteomes" id="UP001597322">
    <property type="component" value="Unassembled WGS sequence"/>
</dbReference>
<organism evidence="1 2">
    <name type="scientific">Rhizobium helianthi</name>
    <dbReference type="NCBI Taxonomy" id="1132695"/>
    <lineage>
        <taxon>Bacteria</taxon>
        <taxon>Pseudomonadati</taxon>
        <taxon>Pseudomonadota</taxon>
        <taxon>Alphaproteobacteria</taxon>
        <taxon>Hyphomicrobiales</taxon>
        <taxon>Rhizobiaceae</taxon>
        <taxon>Rhizobium/Agrobacterium group</taxon>
        <taxon>Rhizobium</taxon>
    </lineage>
</organism>
<comment type="caution">
    <text evidence="1">The sequence shown here is derived from an EMBL/GenBank/DDBJ whole genome shotgun (WGS) entry which is preliminary data.</text>
</comment>
<protein>
    <recommendedName>
        <fullName evidence="3">Restriction endonuclease type IV Mrr domain-containing protein</fullName>
    </recommendedName>
</protein>
<evidence type="ECO:0000313" key="1">
    <source>
        <dbReference type="EMBL" id="MFD1747450.1"/>
    </source>
</evidence>
<sequence length="448" mass="48702">MKLTITTTGKAVARSGLLPETANQLLEYVSKNAVALVDLVGKCAEATDDSAEDFSFLMILAAYGSADYNGSTPRRFLTYQLATYILDGPYSRVSNLAATTDNSALNGATLAARWISGNIMRDLESVLDIRSGVLTGMFADAAGILRSLADAIYAATTPQPASNLPTSIVAATLPQMLQLVGPLRRLAHRLDVGLPEDVAWMSSVKDDDGAVLNRREMMQLRGALFVSPDHILDTGRFNQLRDALGTKPAFTVPLAQRLQKAVRSWRLSERERLLDNQLKRLPAECKPVLKEYYRTVGTDFERVLEAALECLGISIIAKDDGTRSSFPDLVTEVLNPNKTAIECKSKTVGDAVTFNDATDVLRKAGVNGLGSAFKVTVCQPYISPDVPRKLDLCTDLCVVNAEDLAEAMVRLKLGKITMDEFSGWLQRPGQALREMLPQQVFQKAATGA</sequence>
<dbReference type="RefSeq" id="WP_377404757.1">
    <property type="nucleotide sequence ID" value="NZ_JBHUEQ010000039.1"/>
</dbReference>